<evidence type="ECO:0000256" key="3">
    <source>
        <dbReference type="ARBA" id="ARBA00022515"/>
    </source>
</evidence>
<dbReference type="InterPro" id="IPR007238">
    <property type="entry name" value="DNA_primase_lsu_euk/arc"/>
</dbReference>
<keyword evidence="4" id="KW-0235">DNA replication</keyword>
<dbReference type="PANTHER" id="PTHR10537">
    <property type="entry name" value="DNA PRIMASE LARGE SUBUNIT"/>
    <property type="match status" value="1"/>
</dbReference>
<keyword evidence="3" id="KW-0639">Primosome</keyword>
<dbReference type="InterPro" id="IPR058560">
    <property type="entry name" value="DNA_primase_C"/>
</dbReference>
<proteinExistence type="predicted"/>
<keyword evidence="2" id="KW-0004">4Fe-4S</keyword>
<evidence type="ECO:0000313" key="10">
    <source>
        <dbReference type="Proteomes" id="UP000238479"/>
    </source>
</evidence>
<evidence type="ECO:0000256" key="1">
    <source>
        <dbReference type="ARBA" id="ARBA00001966"/>
    </source>
</evidence>
<organism evidence="9 10">
    <name type="scientific">Rosa chinensis</name>
    <name type="common">China rose</name>
    <dbReference type="NCBI Taxonomy" id="74649"/>
    <lineage>
        <taxon>Eukaryota</taxon>
        <taxon>Viridiplantae</taxon>
        <taxon>Streptophyta</taxon>
        <taxon>Embryophyta</taxon>
        <taxon>Tracheophyta</taxon>
        <taxon>Spermatophyta</taxon>
        <taxon>Magnoliopsida</taxon>
        <taxon>eudicotyledons</taxon>
        <taxon>Gunneridae</taxon>
        <taxon>Pentapetalae</taxon>
        <taxon>rosids</taxon>
        <taxon>fabids</taxon>
        <taxon>Rosales</taxon>
        <taxon>Rosaceae</taxon>
        <taxon>Rosoideae</taxon>
        <taxon>Rosoideae incertae sedis</taxon>
        <taxon>Rosa</taxon>
    </lineage>
</organism>
<comment type="cofactor">
    <cofactor evidence="1">
        <name>[4Fe-4S] cluster</name>
        <dbReference type="ChEBI" id="CHEBI:49883"/>
    </cofactor>
</comment>
<accession>A0A2P6QX19</accession>
<keyword evidence="10" id="KW-1185">Reference proteome</keyword>
<protein>
    <submittedName>
        <fullName evidence="9">Putative DNA primase large subunit, eukaryotic/archaeal</fullName>
    </submittedName>
</protein>
<comment type="caution">
    <text evidence="9">The sequence shown here is derived from an EMBL/GenBank/DDBJ whole genome shotgun (WGS) entry which is preliminary data.</text>
</comment>
<dbReference type="PANTHER" id="PTHR10537:SF3">
    <property type="entry name" value="DNA PRIMASE LARGE SUBUNIT"/>
    <property type="match status" value="1"/>
</dbReference>
<gene>
    <name evidence="9" type="ORF">RchiOBHm_Chr4g0417231</name>
</gene>
<dbReference type="Gramene" id="PRQ38732">
    <property type="protein sequence ID" value="PRQ38732"/>
    <property type="gene ID" value="RchiOBHm_Chr4g0417231"/>
</dbReference>
<evidence type="ECO:0000256" key="6">
    <source>
        <dbReference type="ARBA" id="ARBA00023004"/>
    </source>
</evidence>
<dbReference type="GO" id="GO:0006269">
    <property type="term" value="P:DNA replication, synthesis of primer"/>
    <property type="evidence" value="ECO:0007669"/>
    <property type="project" value="UniProtKB-KW"/>
</dbReference>
<dbReference type="STRING" id="74649.A0A2P6QX19"/>
<evidence type="ECO:0000259" key="8">
    <source>
        <dbReference type="Pfam" id="PF04104"/>
    </source>
</evidence>
<dbReference type="GO" id="GO:0051539">
    <property type="term" value="F:4 iron, 4 sulfur cluster binding"/>
    <property type="evidence" value="ECO:0007669"/>
    <property type="project" value="UniProtKB-KW"/>
</dbReference>
<dbReference type="GO" id="GO:0005658">
    <property type="term" value="C:alpha DNA polymerase:primase complex"/>
    <property type="evidence" value="ECO:0007669"/>
    <property type="project" value="TreeGrafter"/>
</dbReference>
<dbReference type="Pfam" id="PF04104">
    <property type="entry name" value="DNA_primase_lrg"/>
    <property type="match status" value="1"/>
</dbReference>
<dbReference type="EMBL" id="PDCK01000042">
    <property type="protein sequence ID" value="PRQ38732.1"/>
    <property type="molecule type" value="Genomic_DNA"/>
</dbReference>
<sequence length="226" mass="26532">MDAALFRHRFRNEKPEAQVTHGRIWFCLPTRKLIFQNSRNWTSTIVEQEKNRLTPIVETLSTSYLGPDYSQAVHYLPKEFAEIPLRDIDDIAKNSFPMCMRQVVEKLREEHHPKHGGRMQLGLFQEMMMCETGVGLKLNDALAFGKLSSHERFDKEYAYSIRHKSTIMEEKKKERITCLIPVKRSSHLLLVLKIIMDAHINISGNFYDKIYHFSGCCLKRLKQMIF</sequence>
<reference evidence="9 10" key="1">
    <citation type="journal article" date="2018" name="Nat. Genet.">
        <title>The Rosa genome provides new insights in the design of modern roses.</title>
        <authorList>
            <person name="Bendahmane M."/>
        </authorList>
    </citation>
    <scope>NUCLEOTIDE SEQUENCE [LARGE SCALE GENOMIC DNA]</scope>
    <source>
        <strain evidence="10">cv. Old Blush</strain>
    </source>
</reference>
<name>A0A2P6QX19_ROSCH</name>
<dbReference type="GO" id="GO:0046872">
    <property type="term" value="F:metal ion binding"/>
    <property type="evidence" value="ECO:0007669"/>
    <property type="project" value="UniProtKB-KW"/>
</dbReference>
<evidence type="ECO:0000256" key="5">
    <source>
        <dbReference type="ARBA" id="ARBA00022723"/>
    </source>
</evidence>
<evidence type="ECO:0000313" key="9">
    <source>
        <dbReference type="EMBL" id="PRQ38732.1"/>
    </source>
</evidence>
<keyword evidence="5" id="KW-0479">Metal-binding</keyword>
<dbReference type="GO" id="GO:0006270">
    <property type="term" value="P:DNA replication initiation"/>
    <property type="evidence" value="ECO:0007669"/>
    <property type="project" value="TreeGrafter"/>
</dbReference>
<evidence type="ECO:0000256" key="7">
    <source>
        <dbReference type="ARBA" id="ARBA00023014"/>
    </source>
</evidence>
<keyword evidence="6" id="KW-0408">Iron</keyword>
<dbReference type="Proteomes" id="UP000238479">
    <property type="component" value="Chromosome 4"/>
</dbReference>
<dbReference type="AlphaFoldDB" id="A0A2P6QX19"/>
<feature type="domain" description="DNA primase large subunit C-terminal" evidence="8">
    <location>
        <begin position="90"/>
        <end position="168"/>
    </location>
</feature>
<keyword evidence="7" id="KW-0411">Iron-sulfur</keyword>
<evidence type="ECO:0000256" key="4">
    <source>
        <dbReference type="ARBA" id="ARBA00022705"/>
    </source>
</evidence>
<evidence type="ECO:0000256" key="2">
    <source>
        <dbReference type="ARBA" id="ARBA00022485"/>
    </source>
</evidence>